<dbReference type="InterPro" id="IPR011527">
    <property type="entry name" value="ABC1_TM_dom"/>
</dbReference>
<keyword evidence="3" id="KW-0547">Nucleotide-binding</keyword>
<feature type="transmembrane region" description="Helical" evidence="8">
    <location>
        <begin position="160"/>
        <end position="179"/>
    </location>
</feature>
<evidence type="ECO:0000259" key="10">
    <source>
        <dbReference type="PROSITE" id="PS50929"/>
    </source>
</evidence>
<dbReference type="InterPro" id="IPR036640">
    <property type="entry name" value="ABC1_TM_sf"/>
</dbReference>
<dbReference type="InterPro" id="IPR003439">
    <property type="entry name" value="ABC_transporter-like_ATP-bd"/>
</dbReference>
<keyword evidence="6 8" id="KW-0472">Membrane</keyword>
<comment type="subcellular location">
    <subcellularLocation>
        <location evidence="1">Cell membrane</location>
        <topology evidence="1">Multi-pass membrane protein</topology>
    </subcellularLocation>
</comment>
<evidence type="ECO:0008006" key="13">
    <source>
        <dbReference type="Google" id="ProtNLM"/>
    </source>
</evidence>
<evidence type="ECO:0000256" key="5">
    <source>
        <dbReference type="ARBA" id="ARBA00022989"/>
    </source>
</evidence>
<proteinExistence type="predicted"/>
<feature type="transmembrane region" description="Helical" evidence="8">
    <location>
        <begin position="62"/>
        <end position="80"/>
    </location>
</feature>
<comment type="caution">
    <text evidence="11">The sequence shown here is derived from an EMBL/GenBank/DDBJ whole genome shotgun (WGS) entry which is preliminary data.</text>
</comment>
<dbReference type="PROSITE" id="PS50893">
    <property type="entry name" value="ABC_TRANSPORTER_2"/>
    <property type="match status" value="1"/>
</dbReference>
<dbReference type="InterPro" id="IPR027417">
    <property type="entry name" value="P-loop_NTPase"/>
</dbReference>
<dbReference type="PANTHER" id="PTHR24221">
    <property type="entry name" value="ATP-BINDING CASSETTE SUB-FAMILY B"/>
    <property type="match status" value="1"/>
</dbReference>
<name>A0ABP4AX33_9ACTN</name>
<accession>A0ABP4AX33</accession>
<evidence type="ECO:0000256" key="3">
    <source>
        <dbReference type="ARBA" id="ARBA00022741"/>
    </source>
</evidence>
<dbReference type="Pfam" id="PF00005">
    <property type="entry name" value="ABC_tran"/>
    <property type="match status" value="1"/>
</dbReference>
<keyword evidence="5 8" id="KW-1133">Transmembrane helix</keyword>
<evidence type="ECO:0000256" key="6">
    <source>
        <dbReference type="ARBA" id="ARBA00023136"/>
    </source>
</evidence>
<dbReference type="EMBL" id="BAAAHH010000004">
    <property type="protein sequence ID" value="GAA0942540.1"/>
    <property type="molecule type" value="Genomic_DNA"/>
</dbReference>
<sequence length="568" mass="58794">MTDRRAARALLRRAVSGEWRALSLATVSGVLRQGSLLALPWCVQHALDDGIVPGDTGATLRWAAIACAFAALQFAGLAVWQWQAQMAGARSAARLRDGLTAHVAGLDRAALAGYGHGDLAMRATRDVDQIRMWVFGLPVWAVIGTTLAIVLPAVAGLDPLMLGVTLAMVPLLAVVNIAFPGPYERAGENLSDAHAARADAVEDLLSAGAAVRGIGGGPVLVERHRERSAEVTVMTERLARVHSAWAALGPAVPRIAIAAGVAVGGHAALDGRITVGGLVAFTVWMTIFTLAMTVLVDRLVDRGNAAVAAGRITEILALAPSVADPAEPKEARGTALAAEGVVVRHDGDTVLGPCDLAAGPGEFVAVTGPTGCGKSTLLRLLARLDDPAEGAVLLGGTDVRDVALAELRSRVAYVPQRPLVLSGTVAHNLCPGREATPAELRAACETARVHAEIEAMPEGYATELGEGGSTLSGGQVQRLALARALLTGAEVLLLDDVTSALDPDTERLVVAELRERVPRPTIVFVSHRQGVLAAADRVVDLAGDTAPASDGSEADLETTPTGGASWRK</sequence>
<evidence type="ECO:0000256" key="2">
    <source>
        <dbReference type="ARBA" id="ARBA00022692"/>
    </source>
</evidence>
<feature type="region of interest" description="Disordered" evidence="7">
    <location>
        <begin position="544"/>
        <end position="568"/>
    </location>
</feature>
<organism evidence="11 12">
    <name type="scientific">Actinocorallia libanotica</name>
    <dbReference type="NCBI Taxonomy" id="46162"/>
    <lineage>
        <taxon>Bacteria</taxon>
        <taxon>Bacillati</taxon>
        <taxon>Actinomycetota</taxon>
        <taxon>Actinomycetes</taxon>
        <taxon>Streptosporangiales</taxon>
        <taxon>Thermomonosporaceae</taxon>
        <taxon>Actinocorallia</taxon>
    </lineage>
</organism>
<evidence type="ECO:0000313" key="11">
    <source>
        <dbReference type="EMBL" id="GAA0942540.1"/>
    </source>
</evidence>
<evidence type="ECO:0000256" key="4">
    <source>
        <dbReference type="ARBA" id="ARBA00022840"/>
    </source>
</evidence>
<dbReference type="Gene3D" id="3.40.50.300">
    <property type="entry name" value="P-loop containing nucleotide triphosphate hydrolases"/>
    <property type="match status" value="1"/>
</dbReference>
<dbReference type="SUPFAM" id="SSF52540">
    <property type="entry name" value="P-loop containing nucleoside triphosphate hydrolases"/>
    <property type="match status" value="1"/>
</dbReference>
<dbReference type="PANTHER" id="PTHR24221:SF654">
    <property type="entry name" value="ATP-BINDING CASSETTE SUB-FAMILY B MEMBER 6"/>
    <property type="match status" value="1"/>
</dbReference>
<dbReference type="Proteomes" id="UP001500665">
    <property type="component" value="Unassembled WGS sequence"/>
</dbReference>
<dbReference type="Gene3D" id="1.20.1560.10">
    <property type="entry name" value="ABC transporter type 1, transmembrane domain"/>
    <property type="match status" value="1"/>
</dbReference>
<dbReference type="SUPFAM" id="SSF90123">
    <property type="entry name" value="ABC transporter transmembrane region"/>
    <property type="match status" value="1"/>
</dbReference>
<dbReference type="InterPro" id="IPR003593">
    <property type="entry name" value="AAA+_ATPase"/>
</dbReference>
<dbReference type="RefSeq" id="WP_344237934.1">
    <property type="nucleotide sequence ID" value="NZ_BAAAHH010000004.1"/>
</dbReference>
<feature type="transmembrane region" description="Helical" evidence="8">
    <location>
        <begin position="244"/>
        <end position="269"/>
    </location>
</feature>
<dbReference type="InterPro" id="IPR039421">
    <property type="entry name" value="Type_1_exporter"/>
</dbReference>
<evidence type="ECO:0000256" key="7">
    <source>
        <dbReference type="SAM" id="MobiDB-lite"/>
    </source>
</evidence>
<feature type="transmembrane region" description="Helical" evidence="8">
    <location>
        <begin position="132"/>
        <end position="154"/>
    </location>
</feature>
<reference evidence="12" key="1">
    <citation type="journal article" date="2019" name="Int. J. Syst. Evol. Microbiol.">
        <title>The Global Catalogue of Microorganisms (GCM) 10K type strain sequencing project: providing services to taxonomists for standard genome sequencing and annotation.</title>
        <authorList>
            <consortium name="The Broad Institute Genomics Platform"/>
            <consortium name="The Broad Institute Genome Sequencing Center for Infectious Disease"/>
            <person name="Wu L."/>
            <person name="Ma J."/>
        </authorList>
    </citation>
    <scope>NUCLEOTIDE SEQUENCE [LARGE SCALE GENOMIC DNA]</scope>
    <source>
        <strain evidence="12">JCM 10696</strain>
    </source>
</reference>
<dbReference type="SMART" id="SM00382">
    <property type="entry name" value="AAA"/>
    <property type="match status" value="1"/>
</dbReference>
<keyword evidence="12" id="KW-1185">Reference proteome</keyword>
<evidence type="ECO:0000256" key="1">
    <source>
        <dbReference type="ARBA" id="ARBA00004651"/>
    </source>
</evidence>
<feature type="transmembrane region" description="Helical" evidence="8">
    <location>
        <begin position="275"/>
        <end position="296"/>
    </location>
</feature>
<dbReference type="Pfam" id="PF00664">
    <property type="entry name" value="ABC_membrane"/>
    <property type="match status" value="1"/>
</dbReference>
<feature type="domain" description="ABC transmembrane type-1" evidence="10">
    <location>
        <begin position="24"/>
        <end position="304"/>
    </location>
</feature>
<keyword evidence="4" id="KW-0067">ATP-binding</keyword>
<evidence type="ECO:0000313" key="12">
    <source>
        <dbReference type="Proteomes" id="UP001500665"/>
    </source>
</evidence>
<evidence type="ECO:0000259" key="9">
    <source>
        <dbReference type="PROSITE" id="PS50893"/>
    </source>
</evidence>
<gene>
    <name evidence="11" type="ORF">GCM10009550_13800</name>
</gene>
<keyword evidence="2 8" id="KW-0812">Transmembrane</keyword>
<evidence type="ECO:0000256" key="8">
    <source>
        <dbReference type="SAM" id="Phobius"/>
    </source>
</evidence>
<feature type="domain" description="ABC transporter" evidence="9">
    <location>
        <begin position="336"/>
        <end position="568"/>
    </location>
</feature>
<dbReference type="PROSITE" id="PS50929">
    <property type="entry name" value="ABC_TM1F"/>
    <property type="match status" value="1"/>
</dbReference>
<protein>
    <recommendedName>
        <fullName evidence="13">ATP-binding cassette subfamily B protein</fullName>
    </recommendedName>
</protein>